<keyword evidence="3" id="KW-0540">Nuclease</keyword>
<dbReference type="SUPFAM" id="SSF64182">
    <property type="entry name" value="DHH phosphoesterases"/>
    <property type="match status" value="1"/>
</dbReference>
<dbReference type="STRING" id="373903.Hore_12210"/>
<name>B8CXF2_HALOH</name>
<dbReference type="NCBIfam" id="TIGR00644">
    <property type="entry name" value="recJ"/>
    <property type="match status" value="1"/>
</dbReference>
<dbReference type="InterPro" id="IPR001667">
    <property type="entry name" value="DDH_dom"/>
</dbReference>
<dbReference type="Proteomes" id="UP000000719">
    <property type="component" value="Chromosome"/>
</dbReference>
<dbReference type="GO" id="GO:0006281">
    <property type="term" value="P:DNA repair"/>
    <property type="evidence" value="ECO:0007669"/>
    <property type="project" value="InterPro"/>
</dbReference>
<dbReference type="OrthoDB" id="9809852at2"/>
<dbReference type="PANTHER" id="PTHR30255:SF2">
    <property type="entry name" value="SINGLE-STRANDED-DNA-SPECIFIC EXONUCLEASE RECJ"/>
    <property type="match status" value="1"/>
</dbReference>
<keyword evidence="4" id="KW-0378">Hydrolase</keyword>
<evidence type="ECO:0000259" key="8">
    <source>
        <dbReference type="Pfam" id="PF17768"/>
    </source>
</evidence>
<dbReference type="eggNOG" id="COG0608">
    <property type="taxonomic scope" value="Bacteria"/>
</dbReference>
<dbReference type="InterPro" id="IPR004610">
    <property type="entry name" value="RecJ"/>
</dbReference>
<organism evidence="9 10">
    <name type="scientific">Halothermothrix orenii (strain H 168 / OCM 544 / DSM 9562)</name>
    <dbReference type="NCBI Taxonomy" id="373903"/>
    <lineage>
        <taxon>Bacteria</taxon>
        <taxon>Bacillati</taxon>
        <taxon>Bacillota</taxon>
        <taxon>Clostridia</taxon>
        <taxon>Halanaerobiales</taxon>
        <taxon>Halothermotrichaceae</taxon>
        <taxon>Halothermothrix</taxon>
    </lineage>
</organism>
<evidence type="ECO:0000259" key="7">
    <source>
        <dbReference type="Pfam" id="PF02272"/>
    </source>
</evidence>
<feature type="domain" description="RecJ OB" evidence="8">
    <location>
        <begin position="455"/>
        <end position="556"/>
    </location>
</feature>
<dbReference type="Pfam" id="PF17768">
    <property type="entry name" value="RecJ_OB"/>
    <property type="match status" value="1"/>
</dbReference>
<evidence type="ECO:0000256" key="1">
    <source>
        <dbReference type="ARBA" id="ARBA00005915"/>
    </source>
</evidence>
<dbReference type="GO" id="GO:0006310">
    <property type="term" value="P:DNA recombination"/>
    <property type="evidence" value="ECO:0007669"/>
    <property type="project" value="InterPro"/>
</dbReference>
<dbReference type="Gene3D" id="3.90.1640.30">
    <property type="match status" value="1"/>
</dbReference>
<dbReference type="Pfam" id="PF01368">
    <property type="entry name" value="DHH"/>
    <property type="match status" value="1"/>
</dbReference>
<evidence type="ECO:0000259" key="6">
    <source>
        <dbReference type="Pfam" id="PF01368"/>
    </source>
</evidence>
<dbReference type="GO" id="GO:0003676">
    <property type="term" value="F:nucleic acid binding"/>
    <property type="evidence" value="ECO:0007669"/>
    <property type="project" value="InterPro"/>
</dbReference>
<dbReference type="RefSeq" id="WP_012636155.1">
    <property type="nucleotide sequence ID" value="NC_011899.1"/>
</dbReference>
<dbReference type="GO" id="GO:0008409">
    <property type="term" value="F:5'-3' exonuclease activity"/>
    <property type="evidence" value="ECO:0007669"/>
    <property type="project" value="InterPro"/>
</dbReference>
<evidence type="ECO:0000256" key="2">
    <source>
        <dbReference type="ARBA" id="ARBA00019841"/>
    </source>
</evidence>
<dbReference type="InterPro" id="IPR051673">
    <property type="entry name" value="SSDNA_exonuclease_RecJ"/>
</dbReference>
<evidence type="ECO:0000313" key="10">
    <source>
        <dbReference type="Proteomes" id="UP000000719"/>
    </source>
</evidence>
<dbReference type="Pfam" id="PF02272">
    <property type="entry name" value="DHHA1"/>
    <property type="match status" value="1"/>
</dbReference>
<dbReference type="HOGENOM" id="CLU_009736_3_1_9"/>
<feature type="domain" description="DDH" evidence="6">
    <location>
        <begin position="74"/>
        <end position="217"/>
    </location>
</feature>
<dbReference type="EMBL" id="CP001098">
    <property type="protein sequence ID" value="ACL69971.1"/>
    <property type="molecule type" value="Genomic_DNA"/>
</dbReference>
<proteinExistence type="inferred from homology"/>
<evidence type="ECO:0000256" key="5">
    <source>
        <dbReference type="ARBA" id="ARBA00022839"/>
    </source>
</evidence>
<dbReference type="InterPro" id="IPR003156">
    <property type="entry name" value="DHHA1_dom"/>
</dbReference>
<dbReference type="InterPro" id="IPR038763">
    <property type="entry name" value="DHH_sf"/>
</dbReference>
<evidence type="ECO:0000313" key="9">
    <source>
        <dbReference type="EMBL" id="ACL69971.1"/>
    </source>
</evidence>
<comment type="similarity">
    <text evidence="1">Belongs to the RecJ family.</text>
</comment>
<dbReference type="Gene3D" id="3.10.310.30">
    <property type="match status" value="1"/>
</dbReference>
<protein>
    <recommendedName>
        <fullName evidence="2">Single-stranded-DNA-specific exonuclease RecJ</fullName>
    </recommendedName>
</protein>
<gene>
    <name evidence="9" type="ordered locus">Hore_12210</name>
</gene>
<dbReference type="InterPro" id="IPR041122">
    <property type="entry name" value="RecJ_OB"/>
</dbReference>
<reference evidence="9 10" key="1">
    <citation type="journal article" date="2009" name="PLoS ONE">
        <title>Genome analysis of the anaerobic thermohalophilic bacterium Halothermothrix orenii.</title>
        <authorList>
            <person name="Mavromatis K."/>
            <person name="Ivanova N."/>
            <person name="Anderson I."/>
            <person name="Lykidis A."/>
            <person name="Hooper S.D."/>
            <person name="Sun H."/>
            <person name="Kunin V."/>
            <person name="Lapidus A."/>
            <person name="Hugenholtz P."/>
            <person name="Patel B."/>
            <person name="Kyrpides N.C."/>
        </authorList>
    </citation>
    <scope>NUCLEOTIDE SEQUENCE [LARGE SCALE GENOMIC DNA]</scope>
    <source>
        <strain evidence="10">H 168 / OCM 544 / DSM 9562</strain>
    </source>
</reference>
<feature type="domain" description="DHHA1" evidence="7">
    <location>
        <begin position="347"/>
        <end position="439"/>
    </location>
</feature>
<accession>B8CXF2</accession>
<evidence type="ECO:0000256" key="3">
    <source>
        <dbReference type="ARBA" id="ARBA00022722"/>
    </source>
</evidence>
<dbReference type="KEGG" id="hor:Hore_12210"/>
<sequence>MKKKWQFIKQKLDGSLNDLEPVLQSILYSRGITDRDEINRFLSCRIQDLHSPFLMKDMGKAVDRILTAIESGEKIIVYGDYDVDGITSTALLFLYFKKRLGYEVDYYLPNRLKEGYGLNKEALDKIINKNYDLMLTVDCGISGLEEVEYATRKGLEVIVTDHHQPAKKLPPAIAVLDPHRKDDKYPFKYLAGVGVAFKLCQALEKEIKGHEISDFLLRLIDIVSLGSIADIVPLLGENRIIVKRGLSELNDTSNKGLRVLMDKLSLDGKDLNAGHIGYIMAPPLNAAGRMEDPSLGIELLTTDSIDKAKEIANRLINLNKSRQAEEEEIFEDAVKMIEKTVDLNKDKGIVLASPDWHHGVIGIVASRLVEKYYRPVIMISLEDGIGKGSCRSIEGLNIYKALDFCSSYLLSYGGHEQAAGLAINKEDIEQFRDTFLDYVDSVLSPEDLIPVLKLDSILKPGQINLNFYKTLKQLEPYGVGNPKPRFFLSNMQFNKLRTVGRDGKHLKFTLDKGLKGIGFDFGDKLIEFKNKKVDLAFYLTLNTWNGAEEVELQLLDVNVKESINYYPIYFKSDGLEFADKRGCQNRIEYINSLRENNSKIAVYLNNTALLKTLEQKLSETGQVYTGGSDILEEFNRLKKGIFLFTGNRLPGNLSVKDLVFWSLPFSIKQMKGIINRVSREDKLRVHLIYGKKEHDLNVKILKTMLPDKEFLRKFYTVLQHYYQKEFRVNELIERHYRNYNKKLIEKSLSILKEIELIKFNGKRVSILPRPAEKLDLSRSMGYNETITATREFGSFSTLAFEDNLFKLINKLNED</sequence>
<evidence type="ECO:0000256" key="4">
    <source>
        <dbReference type="ARBA" id="ARBA00022801"/>
    </source>
</evidence>
<keyword evidence="5 9" id="KW-0269">Exonuclease</keyword>
<dbReference type="PANTHER" id="PTHR30255">
    <property type="entry name" value="SINGLE-STRANDED-DNA-SPECIFIC EXONUCLEASE RECJ"/>
    <property type="match status" value="1"/>
</dbReference>
<keyword evidence="10" id="KW-1185">Reference proteome</keyword>
<dbReference type="AlphaFoldDB" id="B8CXF2"/>